<comment type="caution">
    <text evidence="11">The sequence shown here is derived from an EMBL/GenBank/DDBJ whole genome shotgun (WGS) entry which is preliminary data.</text>
</comment>
<evidence type="ECO:0000256" key="1">
    <source>
        <dbReference type="ARBA" id="ARBA00007465"/>
    </source>
</evidence>
<name>A0A9D1LJ97_9FIRM</name>
<evidence type="ECO:0000259" key="9">
    <source>
        <dbReference type="SMART" id="SM00363"/>
    </source>
</evidence>
<dbReference type="NCBIfam" id="TIGR01017">
    <property type="entry name" value="rpsD_bact"/>
    <property type="match status" value="1"/>
</dbReference>
<dbReference type="GO" id="GO:0015935">
    <property type="term" value="C:small ribosomal subunit"/>
    <property type="evidence" value="ECO:0007669"/>
    <property type="project" value="InterPro"/>
</dbReference>
<dbReference type="PROSITE" id="PS50889">
    <property type="entry name" value="S4"/>
    <property type="match status" value="1"/>
</dbReference>
<evidence type="ECO:0000256" key="5">
    <source>
        <dbReference type="ARBA" id="ARBA00023274"/>
    </source>
</evidence>
<accession>A0A9D1LJ97</accession>
<dbReference type="GO" id="GO:0006412">
    <property type="term" value="P:translation"/>
    <property type="evidence" value="ECO:0007669"/>
    <property type="project" value="UniProtKB-UniRule"/>
</dbReference>
<evidence type="ECO:0000256" key="4">
    <source>
        <dbReference type="ARBA" id="ARBA00022980"/>
    </source>
</evidence>
<dbReference type="Gene3D" id="1.10.1050.10">
    <property type="entry name" value="Ribosomal Protein S4 Delta 41, Chain A, domain 1"/>
    <property type="match status" value="1"/>
</dbReference>
<evidence type="ECO:0000259" key="10">
    <source>
        <dbReference type="SMART" id="SM01390"/>
    </source>
</evidence>
<dbReference type="SMART" id="SM01390">
    <property type="entry name" value="Ribosomal_S4"/>
    <property type="match status" value="1"/>
</dbReference>
<keyword evidence="2 7" id="KW-0699">rRNA-binding</keyword>
<dbReference type="PANTHER" id="PTHR11831:SF4">
    <property type="entry name" value="SMALL RIBOSOMAL SUBUNIT PROTEIN US4M"/>
    <property type="match status" value="1"/>
</dbReference>
<dbReference type="CDD" id="cd00165">
    <property type="entry name" value="S4"/>
    <property type="match status" value="1"/>
</dbReference>
<dbReference type="GO" id="GO:0019843">
    <property type="term" value="F:rRNA binding"/>
    <property type="evidence" value="ECO:0007669"/>
    <property type="project" value="UniProtKB-UniRule"/>
</dbReference>
<evidence type="ECO:0000313" key="12">
    <source>
        <dbReference type="Proteomes" id="UP000824074"/>
    </source>
</evidence>
<evidence type="ECO:0000256" key="8">
    <source>
        <dbReference type="RuleBase" id="RU003699"/>
    </source>
</evidence>
<dbReference type="GO" id="GO:0003735">
    <property type="term" value="F:structural constituent of ribosome"/>
    <property type="evidence" value="ECO:0007669"/>
    <property type="project" value="InterPro"/>
</dbReference>
<dbReference type="FunFam" id="3.10.290.10:FF:000001">
    <property type="entry name" value="30S ribosomal protein S4"/>
    <property type="match status" value="1"/>
</dbReference>
<keyword evidence="4 7" id="KW-0689">Ribosomal protein</keyword>
<dbReference type="InterPro" id="IPR005709">
    <property type="entry name" value="Ribosomal_uS4_bac-type"/>
</dbReference>
<gene>
    <name evidence="7 11" type="primary">rpsD</name>
    <name evidence="11" type="ORF">IAB68_05350</name>
</gene>
<dbReference type="HAMAP" id="MF_01306_B">
    <property type="entry name" value="Ribosomal_uS4_B"/>
    <property type="match status" value="1"/>
</dbReference>
<dbReference type="InterPro" id="IPR002942">
    <property type="entry name" value="S4_RNA-bd"/>
</dbReference>
<dbReference type="SMART" id="SM00363">
    <property type="entry name" value="S4"/>
    <property type="match status" value="1"/>
</dbReference>
<feature type="domain" description="Small ribosomal subunit protein uS4 N-terminal" evidence="10">
    <location>
        <begin position="3"/>
        <end position="92"/>
    </location>
</feature>
<protein>
    <recommendedName>
        <fullName evidence="6 7">Small ribosomal subunit protein uS4</fullName>
    </recommendedName>
</protein>
<reference evidence="11" key="2">
    <citation type="journal article" date="2021" name="PeerJ">
        <title>Extensive microbial diversity within the chicken gut microbiome revealed by metagenomics and culture.</title>
        <authorList>
            <person name="Gilroy R."/>
            <person name="Ravi A."/>
            <person name="Getino M."/>
            <person name="Pursley I."/>
            <person name="Horton D.L."/>
            <person name="Alikhan N.F."/>
            <person name="Baker D."/>
            <person name="Gharbi K."/>
            <person name="Hall N."/>
            <person name="Watson M."/>
            <person name="Adriaenssens E.M."/>
            <person name="Foster-Nyarko E."/>
            <person name="Jarju S."/>
            <person name="Secka A."/>
            <person name="Antonio M."/>
            <person name="Oren A."/>
            <person name="Chaudhuri R.R."/>
            <person name="La Ragione R."/>
            <person name="Hildebrand F."/>
            <person name="Pallen M.J."/>
        </authorList>
    </citation>
    <scope>NUCLEOTIDE SEQUENCE</scope>
    <source>
        <strain evidence="11">CHK193-30670</strain>
    </source>
</reference>
<dbReference type="Gene3D" id="3.10.290.10">
    <property type="entry name" value="RNA-binding S4 domain"/>
    <property type="match status" value="1"/>
</dbReference>
<evidence type="ECO:0000256" key="7">
    <source>
        <dbReference type="HAMAP-Rule" id="MF_01306"/>
    </source>
</evidence>
<comment type="subunit">
    <text evidence="7">Part of the 30S ribosomal subunit. Contacts protein S5. The interaction surface between S4 and S5 is involved in control of translational fidelity.</text>
</comment>
<keyword evidence="3 7" id="KW-0694">RNA-binding</keyword>
<feature type="domain" description="RNA-binding S4" evidence="9">
    <location>
        <begin position="93"/>
        <end position="157"/>
    </location>
</feature>
<dbReference type="EMBL" id="DVMT01000053">
    <property type="protein sequence ID" value="HIU40707.1"/>
    <property type="molecule type" value="Genomic_DNA"/>
</dbReference>
<dbReference type="PANTHER" id="PTHR11831">
    <property type="entry name" value="30S 40S RIBOSOMAL PROTEIN"/>
    <property type="match status" value="1"/>
</dbReference>
<dbReference type="Pfam" id="PF01479">
    <property type="entry name" value="S4"/>
    <property type="match status" value="1"/>
</dbReference>
<comment type="function">
    <text evidence="7">With S5 and S12 plays an important role in translational accuracy.</text>
</comment>
<evidence type="ECO:0000256" key="6">
    <source>
        <dbReference type="ARBA" id="ARBA00035254"/>
    </source>
</evidence>
<sequence length="201" mass="23140">MSRYTGPTYKKSRHLGFSLLETGKELAKRPYGPGQHGNDRRRGKASEYKLQLMEKQKVRLMYGVNEKQFRLTFEKAAKMKGIQGENFLKLLESRLDNIVYRMGLGSTRKAARQIVNHGHITVNGKKVDIPSYQVKPGDVIAVKEASKDHKAILESLEKVNKTAEYVEFDKKKLQGTYLRYPQRSELPADIKESMIVEFYNK</sequence>
<reference evidence="11" key="1">
    <citation type="submission" date="2020-10" db="EMBL/GenBank/DDBJ databases">
        <authorList>
            <person name="Gilroy R."/>
        </authorList>
    </citation>
    <scope>NUCLEOTIDE SEQUENCE</scope>
    <source>
        <strain evidence="11">CHK193-30670</strain>
    </source>
</reference>
<dbReference type="SUPFAM" id="SSF55174">
    <property type="entry name" value="Alpha-L RNA-binding motif"/>
    <property type="match status" value="1"/>
</dbReference>
<comment type="function">
    <text evidence="7">One of the primary rRNA binding proteins, it binds directly to 16S rRNA where it nucleates assembly of the body of the 30S subunit.</text>
</comment>
<dbReference type="PROSITE" id="PS00632">
    <property type="entry name" value="RIBOSOMAL_S4"/>
    <property type="match status" value="1"/>
</dbReference>
<dbReference type="AlphaFoldDB" id="A0A9D1LJ97"/>
<dbReference type="NCBIfam" id="NF003717">
    <property type="entry name" value="PRK05327.1"/>
    <property type="match status" value="1"/>
</dbReference>
<comment type="similarity">
    <text evidence="1 7 8">Belongs to the universal ribosomal protein uS4 family.</text>
</comment>
<evidence type="ECO:0000256" key="3">
    <source>
        <dbReference type="ARBA" id="ARBA00022884"/>
    </source>
</evidence>
<dbReference type="InterPro" id="IPR036986">
    <property type="entry name" value="S4_RNA-bd_sf"/>
</dbReference>
<dbReference type="InterPro" id="IPR001912">
    <property type="entry name" value="Ribosomal_uS4_N"/>
</dbReference>
<dbReference type="GO" id="GO:0042274">
    <property type="term" value="P:ribosomal small subunit biogenesis"/>
    <property type="evidence" value="ECO:0007669"/>
    <property type="project" value="TreeGrafter"/>
</dbReference>
<dbReference type="InterPro" id="IPR022801">
    <property type="entry name" value="Ribosomal_uS4"/>
</dbReference>
<evidence type="ECO:0000256" key="2">
    <source>
        <dbReference type="ARBA" id="ARBA00022730"/>
    </source>
</evidence>
<keyword evidence="5 7" id="KW-0687">Ribonucleoprotein</keyword>
<dbReference type="Pfam" id="PF00163">
    <property type="entry name" value="Ribosomal_S4"/>
    <property type="match status" value="1"/>
</dbReference>
<dbReference type="Proteomes" id="UP000824074">
    <property type="component" value="Unassembled WGS sequence"/>
</dbReference>
<proteinExistence type="inferred from homology"/>
<dbReference type="InterPro" id="IPR018079">
    <property type="entry name" value="Ribosomal_uS4_CS"/>
</dbReference>
<organism evidence="11 12">
    <name type="scientific">Candidatus Aphodocola excrementigallinarum</name>
    <dbReference type="NCBI Taxonomy" id="2840670"/>
    <lineage>
        <taxon>Bacteria</taxon>
        <taxon>Bacillati</taxon>
        <taxon>Bacillota</taxon>
        <taxon>Bacilli</taxon>
        <taxon>Candidatus Aphodocola</taxon>
    </lineage>
</organism>
<evidence type="ECO:0000313" key="11">
    <source>
        <dbReference type="EMBL" id="HIU40707.1"/>
    </source>
</evidence>